<reference evidence="4" key="1">
    <citation type="journal article" date="2014" name="Science">
        <title>Ancient hybridizations among the ancestral genomes of bread wheat.</title>
        <authorList>
            <consortium name="International Wheat Genome Sequencing Consortium,"/>
            <person name="Marcussen T."/>
            <person name="Sandve S.R."/>
            <person name="Heier L."/>
            <person name="Spannagl M."/>
            <person name="Pfeifer M."/>
            <person name="Jakobsen K.S."/>
            <person name="Wulff B.B."/>
            <person name="Steuernagel B."/>
            <person name="Mayer K.F."/>
            <person name="Olsen O.A."/>
        </authorList>
    </citation>
    <scope>NUCLEOTIDE SEQUENCE [LARGE SCALE GENOMIC DNA]</scope>
    <source>
        <strain evidence="4">cv. AL8/78</strain>
    </source>
</reference>
<dbReference type="EnsemblPlants" id="AET4Gv20331200.3">
    <property type="protein sequence ID" value="AET4Gv20331200.3"/>
    <property type="gene ID" value="AET4Gv20331200"/>
</dbReference>
<evidence type="ECO:0000313" key="3">
    <source>
        <dbReference type="EnsemblPlants" id="AET4Gv20331200.3"/>
    </source>
</evidence>
<feature type="domain" description="THH1/TOM1/TOM3" evidence="2">
    <location>
        <begin position="6"/>
        <end position="41"/>
    </location>
</feature>
<organism evidence="3 4">
    <name type="scientific">Aegilops tauschii subsp. strangulata</name>
    <name type="common">Goatgrass</name>
    <dbReference type="NCBI Taxonomy" id="200361"/>
    <lineage>
        <taxon>Eukaryota</taxon>
        <taxon>Viridiplantae</taxon>
        <taxon>Streptophyta</taxon>
        <taxon>Embryophyta</taxon>
        <taxon>Tracheophyta</taxon>
        <taxon>Spermatophyta</taxon>
        <taxon>Magnoliopsida</taxon>
        <taxon>Liliopsida</taxon>
        <taxon>Poales</taxon>
        <taxon>Poaceae</taxon>
        <taxon>BOP clade</taxon>
        <taxon>Pooideae</taxon>
        <taxon>Triticodae</taxon>
        <taxon>Triticeae</taxon>
        <taxon>Triticinae</taxon>
        <taxon>Aegilops</taxon>
    </lineage>
</organism>
<dbReference type="EnsemblPlants" id="AET4Gv20331200.7">
    <property type="protein sequence ID" value="AET4Gv20331200.7"/>
    <property type="gene ID" value="AET4Gv20331200"/>
</dbReference>
<dbReference type="Proteomes" id="UP000015105">
    <property type="component" value="Chromosome 4D"/>
</dbReference>
<dbReference type="Gramene" id="AET4Gv20331200.3">
    <property type="protein sequence ID" value="AET4Gv20331200.3"/>
    <property type="gene ID" value="AET4Gv20331200"/>
</dbReference>
<sequence>MASSNILLTCAVFGTIYFCRLFLMLQPFPVELKGRWKKLQEEWCSQRDIENQSRLGRGYEGQNAMDPEWEGRVTNNVSRINRDMDS</sequence>
<keyword evidence="1" id="KW-0472">Membrane</keyword>
<evidence type="ECO:0000259" key="2">
    <source>
        <dbReference type="Pfam" id="PF06454"/>
    </source>
</evidence>
<evidence type="ECO:0000256" key="1">
    <source>
        <dbReference type="SAM" id="Phobius"/>
    </source>
</evidence>
<feature type="transmembrane region" description="Helical" evidence="1">
    <location>
        <begin position="6"/>
        <end position="25"/>
    </location>
</feature>
<evidence type="ECO:0000313" key="4">
    <source>
        <dbReference type="Proteomes" id="UP000015105"/>
    </source>
</evidence>
<dbReference type="AlphaFoldDB" id="A0A453HWG6"/>
<name>A0A453HWG6_AEGTS</name>
<dbReference type="EnsemblPlants" id="AET4Gv20331200.15">
    <property type="protein sequence ID" value="AET4Gv20331200.15"/>
    <property type="gene ID" value="AET4Gv20331200"/>
</dbReference>
<dbReference type="Gramene" id="AET4Gv20331200.15">
    <property type="protein sequence ID" value="AET4Gv20331200.15"/>
    <property type="gene ID" value="AET4Gv20331200"/>
</dbReference>
<reference evidence="3" key="3">
    <citation type="journal article" date="2017" name="Nature">
        <title>Genome sequence of the progenitor of the wheat D genome Aegilops tauschii.</title>
        <authorList>
            <person name="Luo M.C."/>
            <person name="Gu Y.Q."/>
            <person name="Puiu D."/>
            <person name="Wang H."/>
            <person name="Twardziok S.O."/>
            <person name="Deal K.R."/>
            <person name="Huo N."/>
            <person name="Zhu T."/>
            <person name="Wang L."/>
            <person name="Wang Y."/>
            <person name="McGuire P.E."/>
            <person name="Liu S."/>
            <person name="Long H."/>
            <person name="Ramasamy R.K."/>
            <person name="Rodriguez J.C."/>
            <person name="Van S.L."/>
            <person name="Yuan L."/>
            <person name="Wang Z."/>
            <person name="Xia Z."/>
            <person name="Xiao L."/>
            <person name="Anderson O.D."/>
            <person name="Ouyang S."/>
            <person name="Liang Y."/>
            <person name="Zimin A.V."/>
            <person name="Pertea G."/>
            <person name="Qi P."/>
            <person name="Bennetzen J.L."/>
            <person name="Dai X."/>
            <person name="Dawson M.W."/>
            <person name="Muller H.G."/>
            <person name="Kugler K."/>
            <person name="Rivarola-Duarte L."/>
            <person name="Spannagl M."/>
            <person name="Mayer K.F.X."/>
            <person name="Lu F.H."/>
            <person name="Bevan M.W."/>
            <person name="Leroy P."/>
            <person name="Li P."/>
            <person name="You F.M."/>
            <person name="Sun Q."/>
            <person name="Liu Z."/>
            <person name="Lyons E."/>
            <person name="Wicker T."/>
            <person name="Salzberg S.L."/>
            <person name="Devos K.M."/>
            <person name="Dvorak J."/>
        </authorList>
    </citation>
    <scope>NUCLEOTIDE SEQUENCE [LARGE SCALE GENOMIC DNA]</scope>
    <source>
        <strain evidence="3">cv. AL8/78</strain>
    </source>
</reference>
<keyword evidence="1" id="KW-1133">Transmembrane helix</keyword>
<dbReference type="Pfam" id="PF06454">
    <property type="entry name" value="THH1_TOM1-3_dom"/>
    <property type="match status" value="1"/>
</dbReference>
<reference evidence="4" key="2">
    <citation type="journal article" date="2017" name="Nat. Plants">
        <title>The Aegilops tauschii genome reveals multiple impacts of transposons.</title>
        <authorList>
            <person name="Zhao G."/>
            <person name="Zou C."/>
            <person name="Li K."/>
            <person name="Wang K."/>
            <person name="Li T."/>
            <person name="Gao L."/>
            <person name="Zhang X."/>
            <person name="Wang H."/>
            <person name="Yang Z."/>
            <person name="Liu X."/>
            <person name="Jiang W."/>
            <person name="Mao L."/>
            <person name="Kong X."/>
            <person name="Jiao Y."/>
            <person name="Jia J."/>
        </authorList>
    </citation>
    <scope>NUCLEOTIDE SEQUENCE [LARGE SCALE GENOMIC DNA]</scope>
    <source>
        <strain evidence="4">cv. AL8/78</strain>
    </source>
</reference>
<reference evidence="3" key="4">
    <citation type="submission" date="2019-03" db="UniProtKB">
        <authorList>
            <consortium name="EnsemblPlants"/>
        </authorList>
    </citation>
    <scope>IDENTIFICATION</scope>
</reference>
<keyword evidence="1" id="KW-0812">Transmembrane</keyword>
<dbReference type="InterPro" id="IPR009457">
    <property type="entry name" value="THH1/TOM1/TOM3_dom"/>
</dbReference>
<reference evidence="3" key="5">
    <citation type="journal article" date="2021" name="G3 (Bethesda)">
        <title>Aegilops tauschii genome assembly Aet v5.0 features greater sequence contiguity and improved annotation.</title>
        <authorList>
            <person name="Wang L."/>
            <person name="Zhu T."/>
            <person name="Rodriguez J.C."/>
            <person name="Deal K.R."/>
            <person name="Dubcovsky J."/>
            <person name="McGuire P.E."/>
            <person name="Lux T."/>
            <person name="Spannagl M."/>
            <person name="Mayer K.F.X."/>
            <person name="Baldrich P."/>
            <person name="Meyers B.C."/>
            <person name="Huo N."/>
            <person name="Gu Y.Q."/>
            <person name="Zhou H."/>
            <person name="Devos K.M."/>
            <person name="Bennetzen J.L."/>
            <person name="Unver T."/>
            <person name="Budak H."/>
            <person name="Gulick P.J."/>
            <person name="Galiba G."/>
            <person name="Kalapos B."/>
            <person name="Nelson D.R."/>
            <person name="Li P."/>
            <person name="You F.M."/>
            <person name="Luo M.C."/>
            <person name="Dvorak J."/>
        </authorList>
    </citation>
    <scope>NUCLEOTIDE SEQUENCE [LARGE SCALE GENOMIC DNA]</scope>
    <source>
        <strain evidence="3">cv. AL8/78</strain>
    </source>
</reference>
<dbReference type="Gramene" id="AET4Gv20331200.7">
    <property type="protein sequence ID" value="AET4Gv20331200.7"/>
    <property type="gene ID" value="AET4Gv20331200"/>
</dbReference>
<proteinExistence type="predicted"/>
<accession>A0A453HWG6</accession>
<protein>
    <recommendedName>
        <fullName evidence="2">THH1/TOM1/TOM3 domain-containing protein</fullName>
    </recommendedName>
</protein>
<keyword evidence="4" id="KW-1185">Reference proteome</keyword>